<dbReference type="SMART" id="SM00421">
    <property type="entry name" value="HTH_LUXR"/>
    <property type="match status" value="1"/>
</dbReference>
<evidence type="ECO:0000313" key="8">
    <source>
        <dbReference type="EMBL" id="CAA9277099.1"/>
    </source>
</evidence>
<keyword evidence="2" id="KW-0805">Transcription regulation</keyword>
<dbReference type="GO" id="GO:0006355">
    <property type="term" value="P:regulation of DNA-templated transcription"/>
    <property type="evidence" value="ECO:0007669"/>
    <property type="project" value="InterPro"/>
</dbReference>
<dbReference type="SUPFAM" id="SSF52172">
    <property type="entry name" value="CheY-like"/>
    <property type="match status" value="1"/>
</dbReference>
<protein>
    <submittedName>
        <fullName evidence="8">Two-component transcriptional response regulator, LuxR family</fullName>
    </submittedName>
</protein>
<dbReference type="InterPro" id="IPR011006">
    <property type="entry name" value="CheY-like_superfamily"/>
</dbReference>
<dbReference type="InterPro" id="IPR016032">
    <property type="entry name" value="Sig_transdc_resp-reg_C-effctor"/>
</dbReference>
<evidence type="ECO:0000256" key="4">
    <source>
        <dbReference type="ARBA" id="ARBA00023163"/>
    </source>
</evidence>
<proteinExistence type="predicted"/>
<keyword evidence="4" id="KW-0804">Transcription</keyword>
<feature type="domain" description="HTH luxR-type" evidence="6">
    <location>
        <begin position="150"/>
        <end position="215"/>
    </location>
</feature>
<evidence type="ECO:0000259" key="7">
    <source>
        <dbReference type="PROSITE" id="PS50110"/>
    </source>
</evidence>
<reference evidence="8" key="1">
    <citation type="submission" date="2020-02" db="EMBL/GenBank/DDBJ databases">
        <authorList>
            <person name="Meier V. D."/>
        </authorList>
    </citation>
    <scope>NUCLEOTIDE SEQUENCE</scope>
    <source>
        <strain evidence="8">AVDCRST_MAG10</strain>
    </source>
</reference>
<accession>A0A6J4JHR8</accession>
<dbReference type="PROSITE" id="PS50043">
    <property type="entry name" value="HTH_LUXR_2"/>
    <property type="match status" value="1"/>
</dbReference>
<dbReference type="GO" id="GO:0000160">
    <property type="term" value="P:phosphorelay signal transduction system"/>
    <property type="evidence" value="ECO:0007669"/>
    <property type="project" value="InterPro"/>
</dbReference>
<evidence type="ECO:0000256" key="5">
    <source>
        <dbReference type="PROSITE-ProRule" id="PRU00169"/>
    </source>
</evidence>
<evidence type="ECO:0000259" key="6">
    <source>
        <dbReference type="PROSITE" id="PS50043"/>
    </source>
</evidence>
<dbReference type="GO" id="GO:0003677">
    <property type="term" value="F:DNA binding"/>
    <property type="evidence" value="ECO:0007669"/>
    <property type="project" value="UniProtKB-KW"/>
</dbReference>
<dbReference type="InterPro" id="IPR001789">
    <property type="entry name" value="Sig_transdc_resp-reg_receiver"/>
</dbReference>
<dbReference type="PANTHER" id="PTHR43214">
    <property type="entry name" value="TWO-COMPONENT RESPONSE REGULATOR"/>
    <property type="match status" value="1"/>
</dbReference>
<dbReference type="Pfam" id="PF00196">
    <property type="entry name" value="GerE"/>
    <property type="match status" value="1"/>
</dbReference>
<dbReference type="CDD" id="cd06170">
    <property type="entry name" value="LuxR_C_like"/>
    <property type="match status" value="1"/>
</dbReference>
<dbReference type="Pfam" id="PF00072">
    <property type="entry name" value="Response_reg"/>
    <property type="match status" value="1"/>
</dbReference>
<dbReference type="SUPFAM" id="SSF46894">
    <property type="entry name" value="C-terminal effector domain of the bipartite response regulators"/>
    <property type="match status" value="1"/>
</dbReference>
<dbReference type="InterPro" id="IPR000792">
    <property type="entry name" value="Tscrpt_reg_LuxR_C"/>
</dbReference>
<dbReference type="Gene3D" id="3.40.50.2300">
    <property type="match status" value="1"/>
</dbReference>
<dbReference type="EMBL" id="CADCTB010000219">
    <property type="protein sequence ID" value="CAA9277099.1"/>
    <property type="molecule type" value="Genomic_DNA"/>
</dbReference>
<sequence length="221" mass="23885">MTVRVAVADDQPLVLEGFATIVSRAADLELVGQASDGEAAVRLAREVRPDVFLMDVRMPVLDGIEATRRITSDPDTKEVRVLILTTFDLDEYVYSALRAGASAFLLKDVGPEALLEGIRVVAAGDSLLAPSVTRRLIEQYSKRPEGVPLDHRALAVLTDREREVLALVGKGLSNQEIAERLFMSPATAKTHVVRTMSKLNAGDRAHLVVIAYETGLVTPGG</sequence>
<organism evidence="8">
    <name type="scientific">uncultured Acidimicrobiales bacterium</name>
    <dbReference type="NCBI Taxonomy" id="310071"/>
    <lineage>
        <taxon>Bacteria</taxon>
        <taxon>Bacillati</taxon>
        <taxon>Actinomycetota</taxon>
        <taxon>Acidimicrobiia</taxon>
        <taxon>Acidimicrobiales</taxon>
        <taxon>environmental samples</taxon>
    </lineage>
</organism>
<feature type="modified residue" description="4-aspartylphosphate" evidence="5">
    <location>
        <position position="55"/>
    </location>
</feature>
<keyword evidence="1 5" id="KW-0597">Phosphoprotein</keyword>
<dbReference type="InterPro" id="IPR058245">
    <property type="entry name" value="NreC/VraR/RcsB-like_REC"/>
</dbReference>
<dbReference type="PANTHER" id="PTHR43214:SF24">
    <property type="entry name" value="TRANSCRIPTIONAL REGULATORY PROTEIN NARL-RELATED"/>
    <property type="match status" value="1"/>
</dbReference>
<dbReference type="PROSITE" id="PS50110">
    <property type="entry name" value="RESPONSE_REGULATORY"/>
    <property type="match status" value="1"/>
</dbReference>
<evidence type="ECO:0000256" key="2">
    <source>
        <dbReference type="ARBA" id="ARBA00023015"/>
    </source>
</evidence>
<dbReference type="AlphaFoldDB" id="A0A6J4JHR8"/>
<evidence type="ECO:0000256" key="1">
    <source>
        <dbReference type="ARBA" id="ARBA00022553"/>
    </source>
</evidence>
<gene>
    <name evidence="8" type="ORF">AVDCRST_MAG10-3653</name>
</gene>
<dbReference type="SMART" id="SM00448">
    <property type="entry name" value="REC"/>
    <property type="match status" value="1"/>
</dbReference>
<dbReference type="PRINTS" id="PR00038">
    <property type="entry name" value="HTHLUXR"/>
</dbReference>
<evidence type="ECO:0000256" key="3">
    <source>
        <dbReference type="ARBA" id="ARBA00023125"/>
    </source>
</evidence>
<dbReference type="InterPro" id="IPR039420">
    <property type="entry name" value="WalR-like"/>
</dbReference>
<keyword evidence="3" id="KW-0238">DNA-binding</keyword>
<dbReference type="CDD" id="cd17535">
    <property type="entry name" value="REC_NarL-like"/>
    <property type="match status" value="1"/>
</dbReference>
<feature type="domain" description="Response regulatory" evidence="7">
    <location>
        <begin position="4"/>
        <end position="122"/>
    </location>
</feature>
<name>A0A6J4JHR8_9ACTN</name>